<evidence type="ECO:0000313" key="2">
    <source>
        <dbReference type="EMBL" id="TBW34385.1"/>
    </source>
</evidence>
<dbReference type="EMBL" id="SJFN01000034">
    <property type="protein sequence ID" value="TBW34385.1"/>
    <property type="molecule type" value="Genomic_DNA"/>
</dbReference>
<feature type="region of interest" description="Disordered" evidence="1">
    <location>
        <begin position="70"/>
        <end position="95"/>
    </location>
</feature>
<dbReference type="RefSeq" id="WP_131311070.1">
    <property type="nucleotide sequence ID" value="NZ_SJFN01000034.1"/>
</dbReference>
<evidence type="ECO:0000313" key="3">
    <source>
        <dbReference type="Proteomes" id="UP000292781"/>
    </source>
</evidence>
<accession>A0A4Q9VHM4</accession>
<protein>
    <submittedName>
        <fullName evidence="2">Uncharacterized protein</fullName>
    </submittedName>
</protein>
<comment type="caution">
    <text evidence="2">The sequence shown here is derived from an EMBL/GenBank/DDBJ whole genome shotgun (WGS) entry which is preliminary data.</text>
</comment>
<keyword evidence="3" id="KW-1185">Reference proteome</keyword>
<evidence type="ECO:0000256" key="1">
    <source>
        <dbReference type="SAM" id="MobiDB-lite"/>
    </source>
</evidence>
<organism evidence="2 3">
    <name type="scientific">Siculibacillus lacustris</name>
    <dbReference type="NCBI Taxonomy" id="1549641"/>
    <lineage>
        <taxon>Bacteria</taxon>
        <taxon>Pseudomonadati</taxon>
        <taxon>Pseudomonadota</taxon>
        <taxon>Alphaproteobacteria</taxon>
        <taxon>Hyphomicrobiales</taxon>
        <taxon>Ancalomicrobiaceae</taxon>
        <taxon>Siculibacillus</taxon>
    </lineage>
</organism>
<reference evidence="2 3" key="1">
    <citation type="submission" date="2019-02" db="EMBL/GenBank/DDBJ databases">
        <title>Siculibacillus lacustris gen. nov., sp. nov., a new rosette-forming bacterium isolated from a freshwater crater lake (Lake St. Ana, Romania).</title>
        <authorList>
            <person name="Felfoldi T."/>
            <person name="Marton Z."/>
            <person name="Szabo A."/>
            <person name="Mentes A."/>
            <person name="Boka K."/>
            <person name="Marialigeti K."/>
            <person name="Mathe I."/>
            <person name="Koncz M."/>
            <person name="Schumann P."/>
            <person name="Toth E."/>
        </authorList>
    </citation>
    <scope>NUCLEOTIDE SEQUENCE [LARGE SCALE GENOMIC DNA]</scope>
    <source>
        <strain evidence="2 3">SA-279</strain>
    </source>
</reference>
<gene>
    <name evidence="2" type="ORF">EYW49_18270</name>
</gene>
<dbReference type="Proteomes" id="UP000292781">
    <property type="component" value="Unassembled WGS sequence"/>
</dbReference>
<sequence>MSITTIGSSFTYIAPVMAVAQTAPTARVVEAAAASASGDKDERTDDGTQSFPARLASTVEREVAARPSHGLLIQAQQAAPAPTSRSEVARVYHAT</sequence>
<name>A0A4Q9VHM4_9HYPH</name>
<dbReference type="AlphaFoldDB" id="A0A4Q9VHM4"/>
<proteinExistence type="predicted"/>